<evidence type="ECO:0000313" key="2">
    <source>
        <dbReference type="Proteomes" id="UP001207468"/>
    </source>
</evidence>
<accession>A0ACC0TYH0</accession>
<keyword evidence="2" id="KW-1185">Reference proteome</keyword>
<gene>
    <name evidence="1" type="ORF">F5148DRAFT_460737</name>
</gene>
<comment type="caution">
    <text evidence="1">The sequence shown here is derived from an EMBL/GenBank/DDBJ whole genome shotgun (WGS) entry which is preliminary data.</text>
</comment>
<protein>
    <submittedName>
        <fullName evidence="1">Uncharacterized protein</fullName>
    </submittedName>
</protein>
<proteinExistence type="predicted"/>
<organism evidence="1 2">
    <name type="scientific">Russula earlei</name>
    <dbReference type="NCBI Taxonomy" id="71964"/>
    <lineage>
        <taxon>Eukaryota</taxon>
        <taxon>Fungi</taxon>
        <taxon>Dikarya</taxon>
        <taxon>Basidiomycota</taxon>
        <taxon>Agaricomycotina</taxon>
        <taxon>Agaricomycetes</taxon>
        <taxon>Russulales</taxon>
        <taxon>Russulaceae</taxon>
        <taxon>Russula</taxon>
    </lineage>
</organism>
<sequence length="242" mass="25721">MIGRTEGSPPPCSTTGASFKAGPSGKRAGTRDNAVHMALGDMWRPPRAGVRGLMTSKSASSSSAVGLRKAEGRPHVSTHTRFQTCLMNWTHGLTSAVPPTPALGFHISPKAMPNAQGTMALYLAKGGGSDRPLGLSCRHVLIGSKEANVNYVHHPGGCPKDILLLGKSAFICSQSSIFSLDPFPLPPLLTFPSSLFAAARRFIARPLAITIRVTEKKRAEIGTVLINPCQYRCHVNARGSTR</sequence>
<name>A0ACC0TYH0_9AGAM</name>
<dbReference type="EMBL" id="JAGFNK010000297">
    <property type="protein sequence ID" value="KAI9453601.1"/>
    <property type="molecule type" value="Genomic_DNA"/>
</dbReference>
<evidence type="ECO:0000313" key="1">
    <source>
        <dbReference type="EMBL" id="KAI9453601.1"/>
    </source>
</evidence>
<reference evidence="1" key="1">
    <citation type="submission" date="2021-03" db="EMBL/GenBank/DDBJ databases">
        <title>Evolutionary priming and transition to the ectomycorrhizal habit in an iconic lineage of mushroom-forming fungi: is preadaptation a requirement?</title>
        <authorList>
            <consortium name="DOE Joint Genome Institute"/>
            <person name="Looney B.P."/>
            <person name="Miyauchi S."/>
            <person name="Morin E."/>
            <person name="Drula E."/>
            <person name="Courty P.E."/>
            <person name="Chicoki N."/>
            <person name="Fauchery L."/>
            <person name="Kohler A."/>
            <person name="Kuo A."/>
            <person name="LaButti K."/>
            <person name="Pangilinan J."/>
            <person name="Lipzen A."/>
            <person name="Riley R."/>
            <person name="Andreopoulos W."/>
            <person name="He G."/>
            <person name="Johnson J."/>
            <person name="Barry K.W."/>
            <person name="Grigoriev I.V."/>
            <person name="Nagy L."/>
            <person name="Hibbett D."/>
            <person name="Henrissat B."/>
            <person name="Matheny P.B."/>
            <person name="Labbe J."/>
            <person name="Martin A.F."/>
        </authorList>
    </citation>
    <scope>NUCLEOTIDE SEQUENCE</scope>
    <source>
        <strain evidence="1">BPL698</strain>
    </source>
</reference>
<dbReference type="Proteomes" id="UP001207468">
    <property type="component" value="Unassembled WGS sequence"/>
</dbReference>